<dbReference type="KEGG" id="emi:Emin_1089"/>
<reference evidence="2 3" key="1">
    <citation type="journal article" date="2009" name="Appl. Environ. Microbiol.">
        <title>Genomic analysis of 'Elusimicrobium minutum,' the first cultivated representative of the phylum 'Elusimicrobia' (formerly termite group 1).</title>
        <authorList>
            <person name="Herlemann D.P.R."/>
            <person name="Geissinger O."/>
            <person name="Ikeda-Ohtsubo W."/>
            <person name="Kunin V."/>
            <person name="Sun H."/>
            <person name="Lapidus A."/>
            <person name="Hugenholtz P."/>
            <person name="Brune A."/>
        </authorList>
    </citation>
    <scope>NUCLEOTIDE SEQUENCE [LARGE SCALE GENOMIC DNA]</scope>
    <source>
        <strain evidence="2 3">Pei191</strain>
    </source>
</reference>
<feature type="transmembrane region" description="Helical" evidence="1">
    <location>
        <begin position="46"/>
        <end position="63"/>
    </location>
</feature>
<dbReference type="STRING" id="445932.Emin_1089"/>
<accession>B2KDP5</accession>
<protein>
    <submittedName>
        <fullName evidence="2">Uncharacterized protein</fullName>
    </submittedName>
</protein>
<feature type="transmembrane region" description="Helical" evidence="1">
    <location>
        <begin position="70"/>
        <end position="92"/>
    </location>
</feature>
<proteinExistence type="predicted"/>
<sequence length="139" mass="16713">MKKILKRFKFLNIYLQIIVIFCLWGFLKNAYLFITSGSEVEYGFRIYGGFAVIFASQVIFIMYRDWRAAFFSALQCFFAVFLYEDFTFLPVIKPFFRIAVSFPYMTFSKIYFLQYLMVSILLSLEIFKTLVIYYSFKKK</sequence>
<evidence type="ECO:0000313" key="3">
    <source>
        <dbReference type="Proteomes" id="UP000001029"/>
    </source>
</evidence>
<keyword evidence="1" id="KW-0472">Membrane</keyword>
<dbReference type="HOGENOM" id="CLU_1841989_0_0_0"/>
<feature type="transmembrane region" description="Helical" evidence="1">
    <location>
        <begin position="112"/>
        <end position="136"/>
    </location>
</feature>
<keyword evidence="1" id="KW-0812">Transmembrane</keyword>
<organism evidence="2 3">
    <name type="scientific">Elusimicrobium minutum (strain Pei191)</name>
    <dbReference type="NCBI Taxonomy" id="445932"/>
    <lineage>
        <taxon>Bacteria</taxon>
        <taxon>Pseudomonadati</taxon>
        <taxon>Elusimicrobiota</taxon>
        <taxon>Elusimicrobia</taxon>
        <taxon>Elusimicrobiales</taxon>
        <taxon>Elusimicrobiaceae</taxon>
        <taxon>Elusimicrobium</taxon>
    </lineage>
</organism>
<keyword evidence="1" id="KW-1133">Transmembrane helix</keyword>
<keyword evidence="3" id="KW-1185">Reference proteome</keyword>
<feature type="transmembrane region" description="Helical" evidence="1">
    <location>
        <begin position="12"/>
        <end position="34"/>
    </location>
</feature>
<gene>
    <name evidence="2" type="ordered locus">Emin_1089</name>
</gene>
<dbReference type="EMBL" id="CP001055">
    <property type="protein sequence ID" value="ACC98641.1"/>
    <property type="molecule type" value="Genomic_DNA"/>
</dbReference>
<name>B2KDP5_ELUMP</name>
<evidence type="ECO:0000256" key="1">
    <source>
        <dbReference type="SAM" id="Phobius"/>
    </source>
</evidence>
<evidence type="ECO:0000313" key="2">
    <source>
        <dbReference type="EMBL" id="ACC98641.1"/>
    </source>
</evidence>
<dbReference type="AlphaFoldDB" id="B2KDP5"/>
<dbReference type="Proteomes" id="UP000001029">
    <property type="component" value="Chromosome"/>
</dbReference>
<dbReference type="OrthoDB" id="6240672at2"/>
<dbReference type="RefSeq" id="WP_012415256.1">
    <property type="nucleotide sequence ID" value="NC_010644.1"/>
</dbReference>